<evidence type="ECO:0000313" key="1">
    <source>
        <dbReference type="EMBL" id="JAH74135.1"/>
    </source>
</evidence>
<dbReference type="EMBL" id="GBXM01034442">
    <property type="protein sequence ID" value="JAH74135.1"/>
    <property type="molecule type" value="Transcribed_RNA"/>
</dbReference>
<organism evidence="1">
    <name type="scientific">Anguilla anguilla</name>
    <name type="common">European freshwater eel</name>
    <name type="synonym">Muraena anguilla</name>
    <dbReference type="NCBI Taxonomy" id="7936"/>
    <lineage>
        <taxon>Eukaryota</taxon>
        <taxon>Metazoa</taxon>
        <taxon>Chordata</taxon>
        <taxon>Craniata</taxon>
        <taxon>Vertebrata</taxon>
        <taxon>Euteleostomi</taxon>
        <taxon>Actinopterygii</taxon>
        <taxon>Neopterygii</taxon>
        <taxon>Teleostei</taxon>
        <taxon>Anguilliformes</taxon>
        <taxon>Anguillidae</taxon>
        <taxon>Anguilla</taxon>
    </lineage>
</organism>
<dbReference type="AlphaFoldDB" id="A0A0E9V9I9"/>
<protein>
    <submittedName>
        <fullName evidence="1">Uncharacterized protein</fullName>
    </submittedName>
</protein>
<name>A0A0E9V9I9_ANGAN</name>
<sequence>MPAQSFNRSFFSSNIYNLTLLLNLDFFILSFKKKGLEESPGVGCECAHE</sequence>
<reference evidence="1" key="1">
    <citation type="submission" date="2014-11" db="EMBL/GenBank/DDBJ databases">
        <authorList>
            <person name="Amaro Gonzalez C."/>
        </authorList>
    </citation>
    <scope>NUCLEOTIDE SEQUENCE</scope>
</reference>
<proteinExistence type="predicted"/>
<accession>A0A0E9V9I9</accession>
<reference evidence="1" key="2">
    <citation type="journal article" date="2015" name="Fish Shellfish Immunol.">
        <title>Early steps in the European eel (Anguilla anguilla)-Vibrio vulnificus interaction in the gills: Role of the RtxA13 toxin.</title>
        <authorList>
            <person name="Callol A."/>
            <person name="Pajuelo D."/>
            <person name="Ebbesson L."/>
            <person name="Teles M."/>
            <person name="MacKenzie S."/>
            <person name="Amaro C."/>
        </authorList>
    </citation>
    <scope>NUCLEOTIDE SEQUENCE</scope>
</reference>